<gene>
    <name evidence="1" type="ORF">H2198_005582</name>
</gene>
<dbReference type="EMBL" id="JAPDRQ010000093">
    <property type="protein sequence ID" value="KAJ9655581.1"/>
    <property type="molecule type" value="Genomic_DNA"/>
</dbReference>
<dbReference type="Proteomes" id="UP001172386">
    <property type="component" value="Unassembled WGS sequence"/>
</dbReference>
<name>A0ACC3A5U6_9EURO</name>
<comment type="caution">
    <text evidence="1">The sequence shown here is derived from an EMBL/GenBank/DDBJ whole genome shotgun (WGS) entry which is preliminary data.</text>
</comment>
<protein>
    <submittedName>
        <fullName evidence="1">Uncharacterized protein</fullName>
    </submittedName>
</protein>
<keyword evidence="2" id="KW-1185">Reference proteome</keyword>
<accession>A0ACC3A5U6</accession>
<organism evidence="1 2">
    <name type="scientific">Neophaeococcomyces mojaviensis</name>
    <dbReference type="NCBI Taxonomy" id="3383035"/>
    <lineage>
        <taxon>Eukaryota</taxon>
        <taxon>Fungi</taxon>
        <taxon>Dikarya</taxon>
        <taxon>Ascomycota</taxon>
        <taxon>Pezizomycotina</taxon>
        <taxon>Eurotiomycetes</taxon>
        <taxon>Chaetothyriomycetidae</taxon>
        <taxon>Chaetothyriales</taxon>
        <taxon>Chaetothyriales incertae sedis</taxon>
        <taxon>Neophaeococcomyces</taxon>
    </lineage>
</organism>
<proteinExistence type="predicted"/>
<evidence type="ECO:0000313" key="1">
    <source>
        <dbReference type="EMBL" id="KAJ9655581.1"/>
    </source>
</evidence>
<sequence>MLTWFELPGELRSQILEHYFAGAVVSYGTQAPSDLKIVQIEPVLQGVFDIKLVAKQFVTESEIILAVIKASTIKITHDLNIRKLGTVLDHGARRIPKIVKFSMYHAEGKSPFRHWTLDYLQEHLGSIRSVVVVGRDSSLDVGSKPRLEQVLSNPQVDIGERFVINSLQRVEIETILLRTCTNSIDYRIEFYQSGKLVRDIMAQGIELEMSFCIRCRLGRFKASFSTRDWCVRLQEKYLDVALPQTVSMKCLELDIADPMCLPDIKEVVREK</sequence>
<reference evidence="1" key="1">
    <citation type="submission" date="2022-10" db="EMBL/GenBank/DDBJ databases">
        <title>Culturing micro-colonial fungi from biological soil crusts in the Mojave desert and describing Neophaeococcomyces mojavensis, and introducing the new genera and species Taxawa tesnikishii.</title>
        <authorList>
            <person name="Kurbessoian T."/>
            <person name="Stajich J.E."/>
        </authorList>
    </citation>
    <scope>NUCLEOTIDE SEQUENCE</scope>
    <source>
        <strain evidence="1">JES_112</strain>
    </source>
</reference>
<evidence type="ECO:0000313" key="2">
    <source>
        <dbReference type="Proteomes" id="UP001172386"/>
    </source>
</evidence>